<keyword evidence="1" id="KW-1133">Transmembrane helix</keyword>
<feature type="transmembrane region" description="Helical" evidence="1">
    <location>
        <begin position="67"/>
        <end position="90"/>
    </location>
</feature>
<gene>
    <name evidence="2" type="ORF">CA267_017025</name>
</gene>
<accession>A0A6M4MH09</accession>
<reference evidence="3" key="1">
    <citation type="submission" date="2014-12" db="EMBL/GenBank/DDBJ databases">
        <title>Complete genome sequence of a multi-drug resistant Klebsiella pneumoniae.</title>
        <authorList>
            <person name="Hua X."/>
            <person name="Chen Q."/>
            <person name="Li X."/>
            <person name="Feng Y."/>
            <person name="Ruan Z."/>
            <person name="Yu Y."/>
        </authorList>
    </citation>
    <scope>NUCLEOTIDE SEQUENCE [LARGE SCALE GENOMIC DNA]</scope>
    <source>
        <strain evidence="3">5.12</strain>
    </source>
</reference>
<sequence length="167" mass="19310">MADILNIVPSTTLLYLAALFVYTLCVKKLTAFSFIFVGVLILEILHVGLEFYLYSSNEYSSYYELVYYSWYIGFAATDFLFIWVACLWSRKAQVPFDTISKVVLWLHGFMGVIQIVRLVERSYIDSYLMSLMYSNSIVLINMIIALLLIGFVAKVILENLRQSFRSL</sequence>
<keyword evidence="1" id="KW-0812">Transmembrane</keyword>
<keyword evidence="1" id="KW-0472">Membrane</keyword>
<feature type="transmembrane region" description="Helical" evidence="1">
    <location>
        <begin position="131"/>
        <end position="157"/>
    </location>
</feature>
<feature type="transmembrane region" description="Helical" evidence="1">
    <location>
        <begin position="32"/>
        <end position="55"/>
    </location>
</feature>
<dbReference type="Proteomes" id="UP000219285">
    <property type="component" value="Chromosome"/>
</dbReference>
<dbReference type="OrthoDB" id="6292275at2"/>
<dbReference type="RefSeq" id="WP_075609677.1">
    <property type="nucleotide sequence ID" value="NZ_CP052766.1"/>
</dbReference>
<dbReference type="KEGG" id="apel:CA267_017025"/>
<organism evidence="2 3">
    <name type="scientific">Alteromonas pelagimontana</name>
    <dbReference type="NCBI Taxonomy" id="1858656"/>
    <lineage>
        <taxon>Bacteria</taxon>
        <taxon>Pseudomonadati</taxon>
        <taxon>Pseudomonadota</taxon>
        <taxon>Gammaproteobacteria</taxon>
        <taxon>Alteromonadales</taxon>
        <taxon>Alteromonadaceae</taxon>
        <taxon>Alteromonas/Salinimonas group</taxon>
        <taxon>Alteromonas</taxon>
    </lineage>
</organism>
<reference evidence="2 3" key="2">
    <citation type="submission" date="2020-04" db="EMBL/GenBank/DDBJ databases">
        <title>Complete genome sequence of Alteromonas pelagimontana 5.12T.</title>
        <authorList>
            <person name="Sinha R.K."/>
            <person name="Krishnan K.P."/>
            <person name="Kurian J.P."/>
        </authorList>
    </citation>
    <scope>NUCLEOTIDE SEQUENCE [LARGE SCALE GENOMIC DNA]</scope>
    <source>
        <strain evidence="2 3">5.12</strain>
    </source>
</reference>
<dbReference type="EMBL" id="CP052766">
    <property type="protein sequence ID" value="QJR82332.1"/>
    <property type="molecule type" value="Genomic_DNA"/>
</dbReference>
<dbReference type="AlphaFoldDB" id="A0A6M4MH09"/>
<protein>
    <submittedName>
        <fullName evidence="2">Uncharacterized protein</fullName>
    </submittedName>
</protein>
<keyword evidence="3" id="KW-1185">Reference proteome</keyword>
<evidence type="ECO:0000313" key="2">
    <source>
        <dbReference type="EMBL" id="QJR82332.1"/>
    </source>
</evidence>
<name>A0A6M4MH09_9ALTE</name>
<evidence type="ECO:0000313" key="3">
    <source>
        <dbReference type="Proteomes" id="UP000219285"/>
    </source>
</evidence>
<evidence type="ECO:0000256" key="1">
    <source>
        <dbReference type="SAM" id="Phobius"/>
    </source>
</evidence>
<feature type="transmembrane region" description="Helical" evidence="1">
    <location>
        <begin position="102"/>
        <end position="119"/>
    </location>
</feature>
<feature type="transmembrane region" description="Helical" evidence="1">
    <location>
        <begin position="6"/>
        <end position="25"/>
    </location>
</feature>
<proteinExistence type="predicted"/>